<feature type="region of interest" description="Disordered" evidence="8">
    <location>
        <begin position="452"/>
        <end position="493"/>
    </location>
</feature>
<feature type="region of interest" description="Disordered" evidence="8">
    <location>
        <begin position="214"/>
        <end position="235"/>
    </location>
</feature>
<name>A0A8K0A1Q8_BRALA</name>
<evidence type="ECO:0000256" key="1">
    <source>
        <dbReference type="ARBA" id="ARBA00006270"/>
    </source>
</evidence>
<dbReference type="GO" id="GO:0005525">
    <property type="term" value="F:GTP binding"/>
    <property type="evidence" value="ECO:0007669"/>
    <property type="project" value="UniProtKB-KW"/>
</dbReference>
<dbReference type="GO" id="GO:0090385">
    <property type="term" value="P:phagosome-lysosome fusion"/>
    <property type="evidence" value="ECO:0007669"/>
    <property type="project" value="TreeGrafter"/>
</dbReference>
<dbReference type="InterPro" id="IPR000315">
    <property type="entry name" value="Znf_B-box"/>
</dbReference>
<dbReference type="SUPFAM" id="SSF57845">
    <property type="entry name" value="B-box zinc-binding domain"/>
    <property type="match status" value="1"/>
</dbReference>
<evidence type="ECO:0000256" key="8">
    <source>
        <dbReference type="SAM" id="MobiDB-lite"/>
    </source>
</evidence>
<keyword evidence="12" id="KW-1185">Reference proteome</keyword>
<dbReference type="PANTHER" id="PTHR47981:SF20">
    <property type="entry name" value="RAS-RELATED PROTEIN RAB-7A"/>
    <property type="match status" value="1"/>
</dbReference>
<dbReference type="SMART" id="SM00175">
    <property type="entry name" value="RAB"/>
    <property type="match status" value="1"/>
</dbReference>
<gene>
    <name evidence="11" type="primary">RAB7A</name>
    <name evidence="11" type="ORF">BLAG_LOCUS19951</name>
</gene>
<dbReference type="OrthoDB" id="654191at2759"/>
<evidence type="ECO:0000259" key="10">
    <source>
        <dbReference type="PROSITE" id="PS50119"/>
    </source>
</evidence>
<keyword evidence="5" id="KW-0862">Zinc</keyword>
<evidence type="ECO:0000256" key="7">
    <source>
        <dbReference type="PROSITE-ProRule" id="PRU00024"/>
    </source>
</evidence>
<dbReference type="SUPFAM" id="SSF52540">
    <property type="entry name" value="P-loop containing nucleoside triphosphate hydrolases"/>
    <property type="match status" value="1"/>
</dbReference>
<evidence type="ECO:0000313" key="12">
    <source>
        <dbReference type="Proteomes" id="UP000838412"/>
    </source>
</evidence>
<feature type="compositionally biased region" description="Basic and acidic residues" evidence="8">
    <location>
        <begin position="466"/>
        <end position="475"/>
    </location>
</feature>
<dbReference type="Gene3D" id="3.30.160.60">
    <property type="entry name" value="Classic Zinc Finger"/>
    <property type="match status" value="1"/>
</dbReference>
<comment type="similarity">
    <text evidence="1">Belongs to the small GTPase superfamily. Rab family.</text>
</comment>
<dbReference type="PROSITE" id="PS50119">
    <property type="entry name" value="ZF_BBOX"/>
    <property type="match status" value="1"/>
</dbReference>
<dbReference type="AlphaFoldDB" id="A0A8K0A1Q8"/>
<dbReference type="SMART" id="SM00173">
    <property type="entry name" value="RAS"/>
    <property type="match status" value="1"/>
</dbReference>
<dbReference type="Proteomes" id="UP000838412">
    <property type="component" value="Chromosome 5"/>
</dbReference>
<dbReference type="Pfam" id="PF00071">
    <property type="entry name" value="Ras"/>
    <property type="match status" value="2"/>
</dbReference>
<keyword evidence="6" id="KW-0342">GTP-binding</keyword>
<evidence type="ECO:0000256" key="5">
    <source>
        <dbReference type="ARBA" id="ARBA00022833"/>
    </source>
</evidence>
<feature type="domain" description="B box-type" evidence="10">
    <location>
        <begin position="115"/>
        <end position="151"/>
    </location>
</feature>
<dbReference type="InterPro" id="IPR001806">
    <property type="entry name" value="Small_GTPase"/>
</dbReference>
<accession>A0A8K0A1Q8</accession>
<organism evidence="11 12">
    <name type="scientific">Branchiostoma lanceolatum</name>
    <name type="common">Common lancelet</name>
    <name type="synonym">Amphioxus lanceolatum</name>
    <dbReference type="NCBI Taxonomy" id="7740"/>
    <lineage>
        <taxon>Eukaryota</taxon>
        <taxon>Metazoa</taxon>
        <taxon>Chordata</taxon>
        <taxon>Cephalochordata</taxon>
        <taxon>Leptocardii</taxon>
        <taxon>Amphioxiformes</taxon>
        <taxon>Branchiostomatidae</taxon>
        <taxon>Branchiostoma</taxon>
    </lineage>
</organism>
<dbReference type="EMBL" id="OV696690">
    <property type="protein sequence ID" value="CAH1266306.1"/>
    <property type="molecule type" value="Genomic_DNA"/>
</dbReference>
<dbReference type="Gene3D" id="3.40.50.300">
    <property type="entry name" value="P-loop containing nucleotide triphosphate hydrolases"/>
    <property type="match status" value="2"/>
</dbReference>
<dbReference type="GO" id="GO:0008333">
    <property type="term" value="P:endosome to lysosome transport"/>
    <property type="evidence" value="ECO:0007669"/>
    <property type="project" value="TreeGrafter"/>
</dbReference>
<feature type="domain" description="RING-type" evidence="9">
    <location>
        <begin position="32"/>
        <end position="71"/>
    </location>
</feature>
<evidence type="ECO:0000256" key="2">
    <source>
        <dbReference type="ARBA" id="ARBA00022723"/>
    </source>
</evidence>
<dbReference type="PRINTS" id="PR00449">
    <property type="entry name" value="RASTRNSFRMNG"/>
</dbReference>
<dbReference type="FunFam" id="3.40.50.300:FF:001447">
    <property type="entry name" value="Ras-related protein Rab-1B"/>
    <property type="match status" value="1"/>
</dbReference>
<dbReference type="InterPro" id="IPR001841">
    <property type="entry name" value="Znf_RING"/>
</dbReference>
<dbReference type="PROSITE" id="PS51419">
    <property type="entry name" value="RAB"/>
    <property type="match status" value="1"/>
</dbReference>
<dbReference type="GO" id="GO:0008270">
    <property type="term" value="F:zinc ion binding"/>
    <property type="evidence" value="ECO:0007669"/>
    <property type="project" value="UniProtKB-KW"/>
</dbReference>
<evidence type="ECO:0000256" key="6">
    <source>
        <dbReference type="ARBA" id="ARBA00023134"/>
    </source>
</evidence>
<dbReference type="GO" id="GO:0003924">
    <property type="term" value="F:GTPase activity"/>
    <property type="evidence" value="ECO:0007669"/>
    <property type="project" value="InterPro"/>
</dbReference>
<keyword evidence="4 7" id="KW-0863">Zinc-finger</keyword>
<evidence type="ECO:0000259" key="9">
    <source>
        <dbReference type="PROSITE" id="PS50089"/>
    </source>
</evidence>
<dbReference type="Gene3D" id="3.30.40.10">
    <property type="entry name" value="Zinc/RING finger domain, C3HC4 (zinc finger)"/>
    <property type="match status" value="1"/>
</dbReference>
<dbReference type="InterPro" id="IPR027417">
    <property type="entry name" value="P-loop_NTPase"/>
</dbReference>
<sequence length="581" mass="64141">MGAYESTGYAVYTSLEHAPNTNRDSRHVPNKCGICHKVLTLSKSLRCSDNFCERCLEAYADGKAAIVCPTCGEAAVLPPGGVVNLPDNLWILPTNSESAFAAGNPNGDPVGSDDQVFTVCSDHFSGRDAFFCKNCDRVVCKECVASGQCQHGPTPISDTIKRKRYELQKAFVKWREQAKESTSELLQDLDENVGKRVAVRLQAGKEAVEKIFKENDVKESEPKSQNQQQKKPSNDVRILLLGDRGSGKTYVMGKYTGLADGDPDSTLSIDFCRKEVEVDGRKINLQLWDTSGDARFRSVISRYFRQADAVVLVYDASHPESFEKVKWWRDDFLTITAAGNAADVLLDAHSNVNEGTGKENTSPFDEIIDDLKTTAEKTSKKVSSVLDDFVDVVKTSVSDVDKDKSHPNINAAGKDDTKKVPKILDDLKTTAEKTSNKVSSALDEFVDFVKTSVDKEESHSNNNATGKEDTKRDSDVTDITETTATNDRAGPGGMMETEAHAGVLEAQERTDVPFVVIGNIKFENQEEKHDVQNDEAQAWCDSKGIPYLETDCQDRSVLDFAFQTLIRNVVQNRQAENNDTE</sequence>
<evidence type="ECO:0000256" key="4">
    <source>
        <dbReference type="ARBA" id="ARBA00022771"/>
    </source>
</evidence>
<dbReference type="GO" id="GO:0005764">
    <property type="term" value="C:lysosome"/>
    <property type="evidence" value="ECO:0007669"/>
    <property type="project" value="TreeGrafter"/>
</dbReference>
<dbReference type="CDD" id="cd00154">
    <property type="entry name" value="Rab"/>
    <property type="match status" value="1"/>
</dbReference>
<keyword evidence="3" id="KW-0547">Nucleotide-binding</keyword>
<protein>
    <submittedName>
        <fullName evidence="11">RAB7A protein</fullName>
    </submittedName>
</protein>
<evidence type="ECO:0000313" key="11">
    <source>
        <dbReference type="EMBL" id="CAH1266306.1"/>
    </source>
</evidence>
<dbReference type="GO" id="GO:0005770">
    <property type="term" value="C:late endosome"/>
    <property type="evidence" value="ECO:0007669"/>
    <property type="project" value="TreeGrafter"/>
</dbReference>
<keyword evidence="2" id="KW-0479">Metal-binding</keyword>
<evidence type="ECO:0000256" key="3">
    <source>
        <dbReference type="ARBA" id="ARBA00022741"/>
    </source>
</evidence>
<dbReference type="PROSITE" id="PS50089">
    <property type="entry name" value="ZF_RING_2"/>
    <property type="match status" value="1"/>
</dbReference>
<dbReference type="GO" id="GO:0045335">
    <property type="term" value="C:phagocytic vesicle"/>
    <property type="evidence" value="ECO:0007669"/>
    <property type="project" value="TreeGrafter"/>
</dbReference>
<proteinExistence type="inferred from homology"/>
<dbReference type="InterPro" id="IPR013083">
    <property type="entry name" value="Znf_RING/FYVE/PHD"/>
</dbReference>
<feature type="compositionally biased region" description="Polar residues" evidence="8">
    <location>
        <begin position="477"/>
        <end position="486"/>
    </location>
</feature>
<dbReference type="SUPFAM" id="SSF57850">
    <property type="entry name" value="RING/U-box"/>
    <property type="match status" value="1"/>
</dbReference>
<dbReference type="PANTHER" id="PTHR47981">
    <property type="entry name" value="RAB FAMILY"/>
    <property type="match status" value="1"/>
</dbReference>
<reference evidence="11" key="1">
    <citation type="submission" date="2022-01" db="EMBL/GenBank/DDBJ databases">
        <authorList>
            <person name="Braso-Vives M."/>
        </authorList>
    </citation>
    <scope>NUCLEOTIDE SEQUENCE</scope>
</reference>